<dbReference type="Proteomes" id="UP000663828">
    <property type="component" value="Unassembled WGS sequence"/>
</dbReference>
<feature type="domain" description="Helicase ATP-binding" evidence="7">
    <location>
        <begin position="57"/>
        <end position="230"/>
    </location>
</feature>
<keyword evidence="4" id="KW-0347">Helicase</keyword>
<protein>
    <recommendedName>
        <fullName evidence="1">RNA helicase</fullName>
        <ecNumber evidence="1">3.6.4.13</ecNumber>
    </recommendedName>
</protein>
<evidence type="ECO:0000259" key="9">
    <source>
        <dbReference type="PROSITE" id="PS51195"/>
    </source>
</evidence>
<dbReference type="GO" id="GO:0005524">
    <property type="term" value="F:ATP binding"/>
    <property type="evidence" value="ECO:0007669"/>
    <property type="project" value="UniProtKB-KW"/>
</dbReference>
<gene>
    <name evidence="11" type="ORF">EDS130_LOCUS20995</name>
    <name evidence="10" type="ORF">XAT740_LOCUS8737</name>
</gene>
<evidence type="ECO:0000256" key="6">
    <source>
        <dbReference type="PROSITE-ProRule" id="PRU00552"/>
    </source>
</evidence>
<evidence type="ECO:0000259" key="7">
    <source>
        <dbReference type="PROSITE" id="PS51192"/>
    </source>
</evidence>
<evidence type="ECO:0000259" key="8">
    <source>
        <dbReference type="PROSITE" id="PS51194"/>
    </source>
</evidence>
<dbReference type="AlphaFoldDB" id="A0A814QIS5"/>
<dbReference type="PANTHER" id="PTHR47959:SF1">
    <property type="entry name" value="ATP-DEPENDENT RNA HELICASE DBPA"/>
    <property type="match status" value="1"/>
</dbReference>
<evidence type="ECO:0000313" key="13">
    <source>
        <dbReference type="Proteomes" id="UP000663852"/>
    </source>
</evidence>
<comment type="caution">
    <text evidence="11">The sequence shown here is derived from an EMBL/GenBank/DDBJ whole genome shotgun (WGS) entry which is preliminary data.</text>
</comment>
<dbReference type="PROSITE" id="PS51194">
    <property type="entry name" value="HELICASE_CTER"/>
    <property type="match status" value="1"/>
</dbReference>
<evidence type="ECO:0000313" key="11">
    <source>
        <dbReference type="EMBL" id="CAF1119986.1"/>
    </source>
</evidence>
<feature type="domain" description="DEAD-box RNA helicase Q" evidence="9">
    <location>
        <begin position="26"/>
        <end position="54"/>
    </location>
</feature>
<dbReference type="InterPro" id="IPR001650">
    <property type="entry name" value="Helicase_C-like"/>
</dbReference>
<name>A0A814QIS5_ADIRI</name>
<dbReference type="OrthoDB" id="196131at2759"/>
<dbReference type="SMART" id="SM00487">
    <property type="entry name" value="DEXDc"/>
    <property type="match status" value="1"/>
</dbReference>
<evidence type="ECO:0000256" key="2">
    <source>
        <dbReference type="ARBA" id="ARBA00022741"/>
    </source>
</evidence>
<dbReference type="InterPro" id="IPR014001">
    <property type="entry name" value="Helicase_ATP-bd"/>
</dbReference>
<accession>A0A814QIS5</accession>
<dbReference type="GO" id="GO:0003676">
    <property type="term" value="F:nucleic acid binding"/>
    <property type="evidence" value="ECO:0007669"/>
    <property type="project" value="InterPro"/>
</dbReference>
<evidence type="ECO:0000256" key="1">
    <source>
        <dbReference type="ARBA" id="ARBA00012552"/>
    </source>
</evidence>
<dbReference type="EC" id="3.6.4.13" evidence="1"/>
<dbReference type="InterPro" id="IPR014014">
    <property type="entry name" value="RNA_helicase_DEAD_Q_motif"/>
</dbReference>
<dbReference type="SMART" id="SM00490">
    <property type="entry name" value="HELICc"/>
    <property type="match status" value="1"/>
</dbReference>
<dbReference type="InterPro" id="IPR027417">
    <property type="entry name" value="P-loop_NTPase"/>
</dbReference>
<dbReference type="PROSITE" id="PS51195">
    <property type="entry name" value="Q_MOTIF"/>
    <property type="match status" value="1"/>
</dbReference>
<dbReference type="GO" id="GO:0003724">
    <property type="term" value="F:RNA helicase activity"/>
    <property type="evidence" value="ECO:0007669"/>
    <property type="project" value="UniProtKB-EC"/>
</dbReference>
<dbReference type="EMBL" id="CAJNOJ010000105">
    <property type="protein sequence ID" value="CAF1119986.1"/>
    <property type="molecule type" value="Genomic_DNA"/>
</dbReference>
<dbReference type="GO" id="GO:0016787">
    <property type="term" value="F:hydrolase activity"/>
    <property type="evidence" value="ECO:0007669"/>
    <property type="project" value="UniProtKB-KW"/>
</dbReference>
<evidence type="ECO:0000313" key="12">
    <source>
        <dbReference type="Proteomes" id="UP000663828"/>
    </source>
</evidence>
<evidence type="ECO:0000256" key="3">
    <source>
        <dbReference type="ARBA" id="ARBA00022801"/>
    </source>
</evidence>
<evidence type="ECO:0000256" key="5">
    <source>
        <dbReference type="ARBA" id="ARBA00022840"/>
    </source>
</evidence>
<dbReference type="EMBL" id="CAJNOR010000439">
    <property type="protein sequence ID" value="CAF0915088.1"/>
    <property type="molecule type" value="Genomic_DNA"/>
</dbReference>
<organism evidence="11 13">
    <name type="scientific">Adineta ricciae</name>
    <name type="common">Rotifer</name>
    <dbReference type="NCBI Taxonomy" id="249248"/>
    <lineage>
        <taxon>Eukaryota</taxon>
        <taxon>Metazoa</taxon>
        <taxon>Spiralia</taxon>
        <taxon>Gnathifera</taxon>
        <taxon>Rotifera</taxon>
        <taxon>Eurotatoria</taxon>
        <taxon>Bdelloidea</taxon>
        <taxon>Adinetida</taxon>
        <taxon>Adinetidae</taxon>
        <taxon>Adineta</taxon>
    </lineage>
</organism>
<dbReference type="GO" id="GO:0005829">
    <property type="term" value="C:cytosol"/>
    <property type="evidence" value="ECO:0007669"/>
    <property type="project" value="TreeGrafter"/>
</dbReference>
<dbReference type="Pfam" id="PF00270">
    <property type="entry name" value="DEAD"/>
    <property type="match status" value="1"/>
</dbReference>
<keyword evidence="5" id="KW-0067">ATP-binding</keyword>
<keyword evidence="2" id="KW-0547">Nucleotide-binding</keyword>
<dbReference type="PROSITE" id="PS51192">
    <property type="entry name" value="HELICASE_ATP_BIND_1"/>
    <property type="match status" value="1"/>
</dbReference>
<dbReference type="PANTHER" id="PTHR47959">
    <property type="entry name" value="ATP-DEPENDENT RNA HELICASE RHLE-RELATED"/>
    <property type="match status" value="1"/>
</dbReference>
<keyword evidence="3" id="KW-0378">Hydrolase</keyword>
<dbReference type="Pfam" id="PF00271">
    <property type="entry name" value="Helicase_C"/>
    <property type="match status" value="1"/>
</dbReference>
<dbReference type="InterPro" id="IPR050079">
    <property type="entry name" value="DEAD_box_RNA_helicase"/>
</dbReference>
<feature type="domain" description="Helicase C-terminal" evidence="8">
    <location>
        <begin position="258"/>
        <end position="404"/>
    </location>
</feature>
<dbReference type="Proteomes" id="UP000663852">
    <property type="component" value="Unassembled WGS sequence"/>
</dbReference>
<keyword evidence="12" id="KW-1185">Reference proteome</keyword>
<evidence type="ECO:0000256" key="4">
    <source>
        <dbReference type="ARBA" id="ARBA00022806"/>
    </source>
</evidence>
<feature type="short sequence motif" description="Q motif" evidence="6">
    <location>
        <begin position="26"/>
        <end position="54"/>
    </location>
</feature>
<dbReference type="CDD" id="cd18787">
    <property type="entry name" value="SF2_C_DEAD"/>
    <property type="match status" value="1"/>
</dbReference>
<proteinExistence type="predicted"/>
<evidence type="ECO:0000313" key="10">
    <source>
        <dbReference type="EMBL" id="CAF0915088.1"/>
    </source>
</evidence>
<dbReference type="Gene3D" id="3.40.50.300">
    <property type="entry name" value="P-loop containing nucleotide triphosphate hydrolases"/>
    <property type="match status" value="2"/>
</dbReference>
<sequence length="409" mass="47023">MFDDHGLLDYDDEDVTEPLKDLLKSDSFRDFQLKTELLQAITDAGYEYPSEVQKQAIPSAILGRDILCQGASGTGKTAVYVLATLQQLQPIDGQVSVLVVCPTNELAFQITSAYERFSKHLPNIKVSTFVGGTSTAENRYILRNKCPHVVIGTPGRLLALAKMRALRLDFIQYFIIDECDQIFKMHDTRRDVRKIFNMTSMNNQVLMLSATINEFIQPICKEFMRKPIELYIHDESKLMPRLLQHFYVNSRERKKSTKLAKLLDKLEFDEAIIFVDSTARCSYLCKFLVDQCFPTKQIHNDLPRSDRLIVYEDLKAFRTRLVVATNVFERGIDLERVNLIINYDVPEDIDSYLHRAARASRFGTKGVILTIISSQDEADILNKVQERFKIHIRSALVESRNDVHSRFIV</sequence>
<dbReference type="SUPFAM" id="SSF52540">
    <property type="entry name" value="P-loop containing nucleoside triphosphate hydrolases"/>
    <property type="match status" value="1"/>
</dbReference>
<dbReference type="InterPro" id="IPR011545">
    <property type="entry name" value="DEAD/DEAH_box_helicase_dom"/>
</dbReference>
<reference evidence="11" key="1">
    <citation type="submission" date="2021-02" db="EMBL/GenBank/DDBJ databases">
        <authorList>
            <person name="Nowell W R."/>
        </authorList>
    </citation>
    <scope>NUCLEOTIDE SEQUENCE</scope>
</reference>